<evidence type="ECO:0000313" key="6">
    <source>
        <dbReference type="Proteomes" id="UP001551695"/>
    </source>
</evidence>
<comment type="caution">
    <text evidence="5">The sequence shown here is derived from an EMBL/GenBank/DDBJ whole genome shotgun (WGS) entry which is preliminary data.</text>
</comment>
<dbReference type="PRINTS" id="PR00032">
    <property type="entry name" value="HTHARAC"/>
</dbReference>
<dbReference type="InterPro" id="IPR018060">
    <property type="entry name" value="HTH_AraC"/>
</dbReference>
<dbReference type="Proteomes" id="UP001551695">
    <property type="component" value="Unassembled WGS sequence"/>
</dbReference>
<dbReference type="SMART" id="SM00342">
    <property type="entry name" value="HTH_ARAC"/>
    <property type="match status" value="1"/>
</dbReference>
<dbReference type="InterPro" id="IPR009057">
    <property type="entry name" value="Homeodomain-like_sf"/>
</dbReference>
<organism evidence="5 6">
    <name type="scientific">Nocardia aurea</name>
    <dbReference type="NCBI Taxonomy" id="2144174"/>
    <lineage>
        <taxon>Bacteria</taxon>
        <taxon>Bacillati</taxon>
        <taxon>Actinomycetota</taxon>
        <taxon>Actinomycetes</taxon>
        <taxon>Mycobacteriales</taxon>
        <taxon>Nocardiaceae</taxon>
        <taxon>Nocardia</taxon>
    </lineage>
</organism>
<evidence type="ECO:0000259" key="4">
    <source>
        <dbReference type="PROSITE" id="PS01124"/>
    </source>
</evidence>
<feature type="domain" description="HTH araC/xylS-type" evidence="4">
    <location>
        <begin position="209"/>
        <end position="307"/>
    </location>
</feature>
<evidence type="ECO:0000256" key="3">
    <source>
        <dbReference type="ARBA" id="ARBA00023163"/>
    </source>
</evidence>
<accession>A0ABV3FRU6</accession>
<dbReference type="Pfam" id="PF12852">
    <property type="entry name" value="Cupin_6"/>
    <property type="match status" value="1"/>
</dbReference>
<dbReference type="InterPro" id="IPR032783">
    <property type="entry name" value="AraC_lig"/>
</dbReference>
<dbReference type="SUPFAM" id="SSF46689">
    <property type="entry name" value="Homeodomain-like"/>
    <property type="match status" value="2"/>
</dbReference>
<dbReference type="RefSeq" id="WP_355089660.1">
    <property type="nucleotide sequence ID" value="NZ_JBEXKW010000074.1"/>
</dbReference>
<proteinExistence type="predicted"/>
<keyword evidence="2" id="KW-0238">DNA-binding</keyword>
<keyword evidence="1" id="KW-0805">Transcription regulation</keyword>
<evidence type="ECO:0000256" key="1">
    <source>
        <dbReference type="ARBA" id="ARBA00023015"/>
    </source>
</evidence>
<reference evidence="5 6" key="1">
    <citation type="submission" date="2024-06" db="EMBL/GenBank/DDBJ databases">
        <title>The Natural Products Discovery Center: Release of the First 8490 Sequenced Strains for Exploring Actinobacteria Biosynthetic Diversity.</title>
        <authorList>
            <person name="Kalkreuter E."/>
            <person name="Kautsar S.A."/>
            <person name="Yang D."/>
            <person name="Bader C.D."/>
            <person name="Teijaro C.N."/>
            <person name="Fluegel L."/>
            <person name="Davis C.M."/>
            <person name="Simpson J.R."/>
            <person name="Lauterbach L."/>
            <person name="Steele A.D."/>
            <person name="Gui C."/>
            <person name="Meng S."/>
            <person name="Li G."/>
            <person name="Viehrig K."/>
            <person name="Ye F."/>
            <person name="Su P."/>
            <person name="Kiefer A.F."/>
            <person name="Nichols A."/>
            <person name="Cepeda A.J."/>
            <person name="Yan W."/>
            <person name="Fan B."/>
            <person name="Jiang Y."/>
            <person name="Adhikari A."/>
            <person name="Zheng C.-J."/>
            <person name="Schuster L."/>
            <person name="Cowan T.M."/>
            <person name="Smanski M.J."/>
            <person name="Chevrette M.G."/>
            <person name="De Carvalho L.P.S."/>
            <person name="Shen B."/>
        </authorList>
    </citation>
    <scope>NUCLEOTIDE SEQUENCE [LARGE SCALE GENOMIC DNA]</scope>
    <source>
        <strain evidence="5 6">NPDC050403</strain>
    </source>
</reference>
<keyword evidence="6" id="KW-1185">Reference proteome</keyword>
<protein>
    <submittedName>
        <fullName evidence="5">AraC family transcriptional regulator</fullName>
    </submittedName>
</protein>
<gene>
    <name evidence="5" type="ORF">AB0I48_11280</name>
</gene>
<dbReference type="PANTHER" id="PTHR46796:SF13">
    <property type="entry name" value="HTH-TYPE TRANSCRIPTIONAL ACTIVATOR RHAS"/>
    <property type="match status" value="1"/>
</dbReference>
<evidence type="ECO:0000313" key="5">
    <source>
        <dbReference type="EMBL" id="MEV0708139.1"/>
    </source>
</evidence>
<dbReference type="Pfam" id="PF12833">
    <property type="entry name" value="HTH_18"/>
    <property type="match status" value="1"/>
</dbReference>
<dbReference type="PROSITE" id="PS01124">
    <property type="entry name" value="HTH_ARAC_FAMILY_2"/>
    <property type="match status" value="1"/>
</dbReference>
<sequence length="308" mass="33074">MDPVSSLLNGIRADGSAVSHAVLKAPWTIRFADRAPLTMVTVLRGGGVLVLSDGTQRRVEPGDTAIVRGPEPFHLTDHPDSLTRPHIEYEIACFTADPECVAEELSGIHWGADSAEATALIVGAYRTSGRRPDRLLRALPPVLVIREDVDTCDWLEKAAVDSATNAAGSQALMDRLLDWALVCTLRTWFAQAGSAAPTWYRGMADPVVAPALEAIHGTPSRSWTVATLAAQAGVSRALFAKRFAELMGRPPLSYLTEHRMDEAEDLLTASDLTVAQVAKAVGYADSFGFSAAFKRYRGMSPSAFRAAA</sequence>
<name>A0ABV3FRU6_9NOCA</name>
<evidence type="ECO:0000256" key="2">
    <source>
        <dbReference type="ARBA" id="ARBA00023125"/>
    </source>
</evidence>
<dbReference type="InterPro" id="IPR050204">
    <property type="entry name" value="AraC_XylS_family_regulators"/>
</dbReference>
<dbReference type="Gene3D" id="1.10.10.60">
    <property type="entry name" value="Homeodomain-like"/>
    <property type="match status" value="2"/>
</dbReference>
<keyword evidence="3" id="KW-0804">Transcription</keyword>
<dbReference type="PANTHER" id="PTHR46796">
    <property type="entry name" value="HTH-TYPE TRANSCRIPTIONAL ACTIVATOR RHAS-RELATED"/>
    <property type="match status" value="1"/>
</dbReference>
<dbReference type="EMBL" id="JBFAKC010000004">
    <property type="protein sequence ID" value="MEV0708139.1"/>
    <property type="molecule type" value="Genomic_DNA"/>
</dbReference>
<dbReference type="InterPro" id="IPR020449">
    <property type="entry name" value="Tscrpt_reg_AraC-type_HTH"/>
</dbReference>